<proteinExistence type="predicted"/>
<dbReference type="AlphaFoldDB" id="A0ABD3PKA6"/>
<evidence type="ECO:0000256" key="2">
    <source>
        <dbReference type="SAM" id="SignalP"/>
    </source>
</evidence>
<keyword evidence="4" id="KW-1185">Reference proteome</keyword>
<comment type="caution">
    <text evidence="3">The sequence shown here is derived from an EMBL/GenBank/DDBJ whole genome shotgun (WGS) entry which is preliminary data.</text>
</comment>
<protein>
    <submittedName>
        <fullName evidence="3">Uncharacterized protein</fullName>
    </submittedName>
</protein>
<keyword evidence="2" id="KW-0732">Signal</keyword>
<feature type="compositionally biased region" description="Polar residues" evidence="1">
    <location>
        <begin position="103"/>
        <end position="125"/>
    </location>
</feature>
<dbReference type="EMBL" id="JALLPJ020000565">
    <property type="protein sequence ID" value="KAL3788442.1"/>
    <property type="molecule type" value="Genomic_DNA"/>
</dbReference>
<sequence length="308" mass="34269">MKSTNSASLLLLLSATQPINARELIRRHLGSEAASNQANDSDGSSKIQHSFYDLSPLSSQEKIDLLRTAIKVTKLGDSIDWDEQKDKFREAIWRDLGPKSNNDASTFAVNSSEDVSTAKQQSKEASSSHRHLQKSIDGDVFDQYEYSKGACPSAGSLGVPCAPDNLPELCNKYNRDSGSFSACVDACKPGFCCVHDADRELNSMAPNCNTDENCPGYNWCYIAWWKLHDTIGPALYLRLEQDDDFYDIGAEEQATDVTGDPFFEQILLHHFDDIGQIIQDGTVVDEDGKSNFVADRIFLDPEYWDTDI</sequence>
<name>A0ABD3PKA6_9STRA</name>
<feature type="region of interest" description="Disordered" evidence="1">
    <location>
        <begin position="103"/>
        <end position="133"/>
    </location>
</feature>
<feature type="chain" id="PRO_5044785653" evidence="2">
    <location>
        <begin position="22"/>
        <end position="308"/>
    </location>
</feature>
<reference evidence="3 4" key="1">
    <citation type="submission" date="2024-10" db="EMBL/GenBank/DDBJ databases">
        <title>Updated reference genomes for cyclostephanoid diatoms.</title>
        <authorList>
            <person name="Roberts W.R."/>
            <person name="Alverson A.J."/>
        </authorList>
    </citation>
    <scope>NUCLEOTIDE SEQUENCE [LARGE SCALE GENOMIC DNA]</scope>
    <source>
        <strain evidence="3 4">AJA010-31</strain>
    </source>
</reference>
<accession>A0ABD3PKA6</accession>
<evidence type="ECO:0000313" key="3">
    <source>
        <dbReference type="EMBL" id="KAL3788442.1"/>
    </source>
</evidence>
<evidence type="ECO:0000313" key="4">
    <source>
        <dbReference type="Proteomes" id="UP001530400"/>
    </source>
</evidence>
<gene>
    <name evidence="3" type="ORF">ACHAWO_007397</name>
</gene>
<feature type="signal peptide" evidence="2">
    <location>
        <begin position="1"/>
        <end position="21"/>
    </location>
</feature>
<evidence type="ECO:0000256" key="1">
    <source>
        <dbReference type="SAM" id="MobiDB-lite"/>
    </source>
</evidence>
<dbReference type="Proteomes" id="UP001530400">
    <property type="component" value="Unassembled WGS sequence"/>
</dbReference>
<organism evidence="3 4">
    <name type="scientific">Cyclotella atomus</name>
    <dbReference type="NCBI Taxonomy" id="382360"/>
    <lineage>
        <taxon>Eukaryota</taxon>
        <taxon>Sar</taxon>
        <taxon>Stramenopiles</taxon>
        <taxon>Ochrophyta</taxon>
        <taxon>Bacillariophyta</taxon>
        <taxon>Coscinodiscophyceae</taxon>
        <taxon>Thalassiosirophycidae</taxon>
        <taxon>Stephanodiscales</taxon>
        <taxon>Stephanodiscaceae</taxon>
        <taxon>Cyclotella</taxon>
    </lineage>
</organism>